<evidence type="ECO:0000313" key="10">
    <source>
        <dbReference type="Proteomes" id="UP000722125"/>
    </source>
</evidence>
<evidence type="ECO:0000256" key="3">
    <source>
        <dbReference type="ARBA" id="ARBA00023277"/>
    </source>
</evidence>
<sequence length="586" mass="63092">MSWPSWSVRDVVTGRPRVRVNQVGYLPGRPMRATLVSDEPEPVPFLVVDEGGRPVHEARSHPWPTRPEPTSGLAVHVLDLGDLPPGRHRVLVPTLDAHSHAFRVDAGLYRPLAADALRFLTLQRSGVAIDDEVAPGYARPAGHVGVPPNRGDTAVRPWSGPDAPRLYPGWRDDATYDVSGGWYDAGDHGKYVTSGAIAVWQLLGAADVLARGPRTAAADDLRDRVLDECRWQLDWLLRMQVPPGRPHAGLAFHRVHGVVWSPIPGPPHLDPTERVLHRPSTGAGLHLAAAAAAGARTFRLADPAYAARLLAASRCAYDAALRTPDLLAPDDHARHGGGPYGDDDLSDDRYWAAAELWLATGEERYAEDVARSPHHARDPFDERGFDFDAVAAPARLDLALHGRTGPAAPLPDHDRVVASVVAGADRLRAVQDAQPWGQPYAPADGWAWGSNGRLLNNLVVLGTAALVSGETGYLDAVAAGADHLLGRNALGQSYVTGYGTDHSRHQRTRSFGQDRDATLPPPPPGALAGGANSQPAPDFPYDDRLVGLPPQCCYLDEPTSEVTNDVCIRWNAPLVWVSALLSLNRA</sequence>
<accession>A0ABS5TXB3</accession>
<evidence type="ECO:0000256" key="6">
    <source>
        <dbReference type="SAM" id="MobiDB-lite"/>
    </source>
</evidence>
<evidence type="ECO:0000256" key="1">
    <source>
        <dbReference type="ARBA" id="ARBA00007072"/>
    </source>
</evidence>
<dbReference type="InterPro" id="IPR012341">
    <property type="entry name" value="6hp_glycosidase-like_sf"/>
</dbReference>
<dbReference type="Pfam" id="PF02927">
    <property type="entry name" value="CelD_N"/>
    <property type="match status" value="1"/>
</dbReference>
<proteinExistence type="inferred from homology"/>
<dbReference type="GO" id="GO:0016787">
    <property type="term" value="F:hydrolase activity"/>
    <property type="evidence" value="ECO:0007669"/>
    <property type="project" value="UniProtKB-KW"/>
</dbReference>
<feature type="domain" description="Glycoside hydrolase family 9" evidence="7">
    <location>
        <begin position="109"/>
        <end position="577"/>
    </location>
</feature>
<dbReference type="InterPro" id="IPR013783">
    <property type="entry name" value="Ig-like_fold"/>
</dbReference>
<evidence type="ECO:0000313" key="9">
    <source>
        <dbReference type="EMBL" id="MBT0993744.1"/>
    </source>
</evidence>
<dbReference type="Proteomes" id="UP000722125">
    <property type="component" value="Unassembled WGS sequence"/>
</dbReference>
<comment type="caution">
    <text evidence="9">The sequence shown here is derived from an EMBL/GenBank/DDBJ whole genome shotgun (WGS) entry which is preliminary data.</text>
</comment>
<dbReference type="Gene3D" id="2.60.40.10">
    <property type="entry name" value="Immunoglobulins"/>
    <property type="match status" value="1"/>
</dbReference>
<dbReference type="InterPro" id="IPR004197">
    <property type="entry name" value="Cellulase_Ig-like"/>
</dbReference>
<feature type="region of interest" description="Disordered" evidence="6">
    <location>
        <begin position="497"/>
        <end position="541"/>
    </location>
</feature>
<feature type="domain" description="Cellulase Ig-like" evidence="8">
    <location>
        <begin position="15"/>
        <end position="90"/>
    </location>
</feature>
<dbReference type="PANTHER" id="PTHR22298">
    <property type="entry name" value="ENDO-1,4-BETA-GLUCANASE"/>
    <property type="match status" value="1"/>
</dbReference>
<dbReference type="InterPro" id="IPR001701">
    <property type="entry name" value="Glyco_hydro_9"/>
</dbReference>
<dbReference type="Gene3D" id="1.50.10.10">
    <property type="match status" value="1"/>
</dbReference>
<comment type="similarity">
    <text evidence="1">Belongs to the glycosyl hydrolase 9 (cellulase E) family.</text>
</comment>
<organism evidence="9 10">
    <name type="scientific">Cellulomonas fulva</name>
    <dbReference type="NCBI Taxonomy" id="2835530"/>
    <lineage>
        <taxon>Bacteria</taxon>
        <taxon>Bacillati</taxon>
        <taxon>Actinomycetota</taxon>
        <taxon>Actinomycetes</taxon>
        <taxon>Micrococcales</taxon>
        <taxon>Cellulomonadaceae</taxon>
        <taxon>Cellulomonas</taxon>
    </lineage>
</organism>
<dbReference type="Pfam" id="PF00759">
    <property type="entry name" value="Glyco_hydro_9"/>
    <property type="match status" value="1"/>
</dbReference>
<dbReference type="CDD" id="cd02850">
    <property type="entry name" value="E_set_Cellulase_N"/>
    <property type="match status" value="1"/>
</dbReference>
<dbReference type="SUPFAM" id="SSF48208">
    <property type="entry name" value="Six-hairpin glycosidases"/>
    <property type="match status" value="1"/>
</dbReference>
<name>A0ABS5TXB3_9CELL</name>
<evidence type="ECO:0000256" key="2">
    <source>
        <dbReference type="ARBA" id="ARBA00022801"/>
    </source>
</evidence>
<gene>
    <name evidence="9" type="ORF">KIN34_05525</name>
</gene>
<dbReference type="InterPro" id="IPR008928">
    <property type="entry name" value="6-hairpin_glycosidase_sf"/>
</dbReference>
<evidence type="ECO:0000259" key="7">
    <source>
        <dbReference type="Pfam" id="PF00759"/>
    </source>
</evidence>
<keyword evidence="5" id="KW-0624">Polysaccharide degradation</keyword>
<keyword evidence="3" id="KW-0119">Carbohydrate metabolism</keyword>
<keyword evidence="4" id="KW-0326">Glycosidase</keyword>
<protein>
    <submittedName>
        <fullName evidence="9">Glycoside hydrolase family 9 protein</fullName>
    </submittedName>
</protein>
<keyword evidence="2 9" id="KW-0378">Hydrolase</keyword>
<reference evidence="9 10" key="1">
    <citation type="submission" date="2021-05" db="EMBL/GenBank/DDBJ databases">
        <title>Description of Cellulomonas sp. DKR-3 sp. nov.</title>
        <authorList>
            <person name="Dahal R.H."/>
            <person name="Chaudhary D.K."/>
        </authorList>
    </citation>
    <scope>NUCLEOTIDE SEQUENCE [LARGE SCALE GENOMIC DNA]</scope>
    <source>
        <strain evidence="9 10">DKR-3</strain>
    </source>
</reference>
<dbReference type="SUPFAM" id="SSF81296">
    <property type="entry name" value="E set domains"/>
    <property type="match status" value="1"/>
</dbReference>
<dbReference type="EMBL" id="JAHBOH010000001">
    <property type="protein sequence ID" value="MBT0993744.1"/>
    <property type="molecule type" value="Genomic_DNA"/>
</dbReference>
<dbReference type="InterPro" id="IPR014756">
    <property type="entry name" value="Ig_E-set"/>
</dbReference>
<keyword evidence="10" id="KW-1185">Reference proteome</keyword>
<dbReference type="RefSeq" id="WP_214347821.1">
    <property type="nucleotide sequence ID" value="NZ_JAHBOH010000001.1"/>
</dbReference>
<evidence type="ECO:0000256" key="4">
    <source>
        <dbReference type="ARBA" id="ARBA00023295"/>
    </source>
</evidence>
<evidence type="ECO:0000256" key="5">
    <source>
        <dbReference type="ARBA" id="ARBA00023326"/>
    </source>
</evidence>
<evidence type="ECO:0000259" key="8">
    <source>
        <dbReference type="Pfam" id="PF02927"/>
    </source>
</evidence>